<feature type="active site" description="Proton acceptor" evidence="3">
    <location>
        <position position="194"/>
    </location>
</feature>
<proteinExistence type="inferred from homology"/>
<dbReference type="PANTHER" id="PTHR30244:SF9">
    <property type="entry name" value="PROTEIN RV3402C"/>
    <property type="match status" value="1"/>
</dbReference>
<dbReference type="InterPro" id="IPR000653">
    <property type="entry name" value="DegT/StrS_aminotransferase"/>
</dbReference>
<keyword evidence="7" id="KW-1185">Reference proteome</keyword>
<protein>
    <submittedName>
        <fullName evidence="6">dTDP-4-amino-4,6-dideoxy-D-glucose transaminase</fullName>
        <ecNumber evidence="6">2.6.1.33</ecNumber>
    </submittedName>
</protein>
<dbReference type="RefSeq" id="WP_093993499.1">
    <property type="nucleotide sequence ID" value="NZ_FXZK01000008.1"/>
</dbReference>
<reference evidence="6 7" key="1">
    <citation type="submission" date="2017-05" db="EMBL/GenBank/DDBJ databases">
        <authorList>
            <person name="Song R."/>
            <person name="Chenine A.L."/>
            <person name="Ruprecht R.M."/>
        </authorList>
    </citation>
    <scope>NUCLEOTIDE SEQUENCE [LARGE SCALE GENOMIC DNA]</scope>
    <source>
        <strain evidence="6 7">CECT 8899</strain>
    </source>
</reference>
<evidence type="ECO:0000313" key="7">
    <source>
        <dbReference type="Proteomes" id="UP000201613"/>
    </source>
</evidence>
<dbReference type="EC" id="2.6.1.33" evidence="6"/>
<dbReference type="GO" id="GO:0019179">
    <property type="term" value="F:dTDP-4-amino-4,6-dideoxy-D-glucose transaminase activity"/>
    <property type="evidence" value="ECO:0007669"/>
    <property type="project" value="UniProtKB-EC"/>
</dbReference>
<evidence type="ECO:0000313" key="6">
    <source>
        <dbReference type="EMBL" id="SMY09312.1"/>
    </source>
</evidence>
<dbReference type="PANTHER" id="PTHR30244">
    <property type="entry name" value="TRANSAMINASE"/>
    <property type="match status" value="1"/>
</dbReference>
<dbReference type="Pfam" id="PF01041">
    <property type="entry name" value="DegT_DnrJ_EryC1"/>
    <property type="match status" value="1"/>
</dbReference>
<keyword evidence="1 4" id="KW-0663">Pyridoxal phosphate</keyword>
<evidence type="ECO:0000256" key="5">
    <source>
        <dbReference type="RuleBase" id="RU004508"/>
    </source>
</evidence>
<evidence type="ECO:0000256" key="2">
    <source>
        <dbReference type="ARBA" id="ARBA00037999"/>
    </source>
</evidence>
<comment type="similarity">
    <text evidence="2 5">Belongs to the DegT/DnrJ/EryC1 family.</text>
</comment>
<dbReference type="Gene3D" id="3.40.640.10">
    <property type="entry name" value="Type I PLP-dependent aspartate aminotransferase-like (Major domain)"/>
    <property type="match status" value="1"/>
</dbReference>
<dbReference type="EMBL" id="FXZK01000008">
    <property type="protein sequence ID" value="SMY09312.1"/>
    <property type="molecule type" value="Genomic_DNA"/>
</dbReference>
<sequence>MTYSDYVYVCRPQLPDAEAIAGYIRGIDSRRHYSNRGPLVQQLEERIATSFERPAHAVRSTSSGTSALEVAILAKTGLATPDRPLALIPSFSFAATGLAVERCGYRVHFVDIDPETWALDPVALARHPLLDQAGLIVSVAPYGVLPDMAALEALHAATGVPVVVDAAAAFEAVLDHPDQISQSVPLSLSFHATKTFSTGEGGAVIWDNPAGQDMVQQVSNFGFFLSRECKVAGTNAKMSEYHAAVGLAMLDEFPARRRDYARVSALYAKAAEVCDPGGAMLLPPRVSSAYALFEAQDAAHFDRAEKILLGGKVETRRWYEDGQHTQPHFAAAGSDPLPVTDSLSRKLIGLPMAHDLAAHDVARVVRLLQQAAEPAAGAPDPTHGMATSPA</sequence>
<accession>A0A238LI73</accession>
<dbReference type="PIRSF" id="PIRSF000390">
    <property type="entry name" value="PLP_StrS"/>
    <property type="match status" value="1"/>
</dbReference>
<evidence type="ECO:0000256" key="4">
    <source>
        <dbReference type="PIRSR" id="PIRSR000390-2"/>
    </source>
</evidence>
<dbReference type="InterPro" id="IPR015421">
    <property type="entry name" value="PyrdxlP-dep_Trfase_major"/>
</dbReference>
<dbReference type="InterPro" id="IPR015424">
    <property type="entry name" value="PyrdxlP-dep_Trfase"/>
</dbReference>
<gene>
    <name evidence="6" type="primary">vioA</name>
    <name evidence="6" type="ORF">LOM8899_03477</name>
</gene>
<keyword evidence="6" id="KW-0808">Transferase</keyword>
<feature type="modified residue" description="N6-(pyridoxal phosphate)lysine" evidence="4">
    <location>
        <position position="194"/>
    </location>
</feature>
<dbReference type="OrthoDB" id="9768668at2"/>
<keyword evidence="6" id="KW-0032">Aminotransferase</keyword>
<dbReference type="GO" id="GO:0030170">
    <property type="term" value="F:pyridoxal phosphate binding"/>
    <property type="evidence" value="ECO:0007669"/>
    <property type="project" value="TreeGrafter"/>
</dbReference>
<organism evidence="6 7">
    <name type="scientific">Flavimaricola marinus</name>
    <dbReference type="NCBI Taxonomy" id="1819565"/>
    <lineage>
        <taxon>Bacteria</taxon>
        <taxon>Pseudomonadati</taxon>
        <taxon>Pseudomonadota</taxon>
        <taxon>Alphaproteobacteria</taxon>
        <taxon>Rhodobacterales</taxon>
        <taxon>Paracoccaceae</taxon>
        <taxon>Flavimaricola</taxon>
    </lineage>
</organism>
<dbReference type="AlphaFoldDB" id="A0A238LI73"/>
<dbReference type="SUPFAM" id="SSF53383">
    <property type="entry name" value="PLP-dependent transferases"/>
    <property type="match status" value="1"/>
</dbReference>
<name>A0A238LI73_9RHOB</name>
<evidence type="ECO:0000256" key="1">
    <source>
        <dbReference type="ARBA" id="ARBA00022898"/>
    </source>
</evidence>
<dbReference type="Proteomes" id="UP000201613">
    <property type="component" value="Unassembled WGS sequence"/>
</dbReference>
<dbReference type="GO" id="GO:0000271">
    <property type="term" value="P:polysaccharide biosynthetic process"/>
    <property type="evidence" value="ECO:0007669"/>
    <property type="project" value="TreeGrafter"/>
</dbReference>
<evidence type="ECO:0000256" key="3">
    <source>
        <dbReference type="PIRSR" id="PIRSR000390-1"/>
    </source>
</evidence>